<dbReference type="RefSeq" id="WP_124711568.1">
    <property type="nucleotide sequence ID" value="NZ_CP033972.1"/>
</dbReference>
<dbReference type="PANTHER" id="PTHR47505:SF1">
    <property type="entry name" value="DNA UTILIZATION PROTEIN YHGH"/>
    <property type="match status" value="1"/>
</dbReference>
<reference evidence="2 3" key="1">
    <citation type="submission" date="2018-11" db="EMBL/GenBank/DDBJ databases">
        <title>Gordonia insulae sp. nov., isolated from an island soil.</title>
        <authorList>
            <person name="Kim Y.S."/>
            <person name="Kim S.B."/>
        </authorList>
    </citation>
    <scope>NUCLEOTIDE SEQUENCE [LARGE SCALE GENOMIC DNA]</scope>
    <source>
        <strain evidence="2 3">MMS17-SY073</strain>
    </source>
</reference>
<accession>A0A3G8JW89</accession>
<dbReference type="Proteomes" id="UP000271469">
    <property type="component" value="Chromosome"/>
</dbReference>
<sequence length="233" mass="24433">MAARRRIGVAAHVSEILRSGSDLVLPTVCGGCGAVGVPWCPDCATTLADVPIRLDPRVEIGVDAWALGRYRGAYRDSLIALKEHGRRDLRAPLGRALAGALCTLAGWGELPDRDLLTLVPAPTRRASARRRGGDPVAAIARVAAADLGPRVRVPDLLVTSTWARDSAGLDARHRVRNLAGAIRVRRTRSLRHDPGAVVLIDDVLTTGATAAESARVLASVGITVHAVVVVAGA</sequence>
<dbReference type="Gene3D" id="3.40.50.2020">
    <property type="match status" value="1"/>
</dbReference>
<dbReference type="PANTHER" id="PTHR47505">
    <property type="entry name" value="DNA UTILIZATION PROTEIN YHGH"/>
    <property type="match status" value="1"/>
</dbReference>
<evidence type="ECO:0000256" key="1">
    <source>
        <dbReference type="ARBA" id="ARBA00008007"/>
    </source>
</evidence>
<dbReference type="KEGG" id="gom:D7316_05067"/>
<dbReference type="SUPFAM" id="SSF53271">
    <property type="entry name" value="PRTase-like"/>
    <property type="match status" value="1"/>
</dbReference>
<keyword evidence="3" id="KW-1185">Reference proteome</keyword>
<name>A0A3G8JW89_9ACTN</name>
<evidence type="ECO:0000313" key="2">
    <source>
        <dbReference type="EMBL" id="AZG48450.1"/>
    </source>
</evidence>
<dbReference type="InterPro" id="IPR029057">
    <property type="entry name" value="PRTase-like"/>
</dbReference>
<comment type="similarity">
    <text evidence="1">Belongs to the ComF/GntX family.</text>
</comment>
<protein>
    <recommendedName>
        <fullName evidence="4">Orotate phosphoribosyltransferase</fullName>
    </recommendedName>
</protein>
<evidence type="ECO:0008006" key="4">
    <source>
        <dbReference type="Google" id="ProtNLM"/>
    </source>
</evidence>
<gene>
    <name evidence="2" type="ORF">D7316_05067</name>
</gene>
<dbReference type="InterPro" id="IPR051910">
    <property type="entry name" value="ComF/GntX_DNA_util-trans"/>
</dbReference>
<dbReference type="AlphaFoldDB" id="A0A3G8JW89"/>
<proteinExistence type="inferred from homology"/>
<dbReference type="EMBL" id="CP033972">
    <property type="protein sequence ID" value="AZG48450.1"/>
    <property type="molecule type" value="Genomic_DNA"/>
</dbReference>
<dbReference type="OrthoDB" id="5244859at2"/>
<dbReference type="CDD" id="cd06223">
    <property type="entry name" value="PRTases_typeI"/>
    <property type="match status" value="1"/>
</dbReference>
<evidence type="ECO:0000313" key="3">
    <source>
        <dbReference type="Proteomes" id="UP000271469"/>
    </source>
</evidence>
<dbReference type="InterPro" id="IPR000836">
    <property type="entry name" value="PRTase_dom"/>
</dbReference>
<organism evidence="2 3">
    <name type="scientific">Gordonia insulae</name>
    <dbReference type="NCBI Taxonomy" id="2420509"/>
    <lineage>
        <taxon>Bacteria</taxon>
        <taxon>Bacillati</taxon>
        <taxon>Actinomycetota</taxon>
        <taxon>Actinomycetes</taxon>
        <taxon>Mycobacteriales</taxon>
        <taxon>Gordoniaceae</taxon>
        <taxon>Gordonia</taxon>
    </lineage>
</organism>